<sequence>MFTSLDGFSSHAQNVADIHDVQDEYGLMILELLGTDFANRFSSLDGFSSHAQNVADIHDVQDEYGLMISELLGTDFANRFSSSEEANQNRLLATQGAELLQGALIEEYAKTKTDNAPKKALPNIGNTLGRINDFGFWSGTPNT</sequence>
<organism evidence="1 2">
    <name type="scientific">Pisum sativum</name>
    <name type="common">Garden pea</name>
    <name type="synonym">Lathyrus oleraceus</name>
    <dbReference type="NCBI Taxonomy" id="3888"/>
    <lineage>
        <taxon>Eukaryota</taxon>
        <taxon>Viridiplantae</taxon>
        <taxon>Streptophyta</taxon>
        <taxon>Embryophyta</taxon>
        <taxon>Tracheophyta</taxon>
        <taxon>Spermatophyta</taxon>
        <taxon>Magnoliopsida</taxon>
        <taxon>eudicotyledons</taxon>
        <taxon>Gunneridae</taxon>
        <taxon>Pentapetalae</taxon>
        <taxon>rosids</taxon>
        <taxon>fabids</taxon>
        <taxon>Fabales</taxon>
        <taxon>Fabaceae</taxon>
        <taxon>Papilionoideae</taxon>
        <taxon>50 kb inversion clade</taxon>
        <taxon>NPAAA clade</taxon>
        <taxon>Hologalegina</taxon>
        <taxon>IRL clade</taxon>
        <taxon>Fabeae</taxon>
        <taxon>Lathyrus</taxon>
    </lineage>
</organism>
<proteinExistence type="predicted"/>
<dbReference type="PANTHER" id="PTHR36056:SF1">
    <property type="entry name" value="PROTEIN, PUTATIVE-RELATED"/>
    <property type="match status" value="1"/>
</dbReference>
<dbReference type="PANTHER" id="PTHR36056">
    <property type="entry name" value="PROTEIN, PUTATIVE-RELATED"/>
    <property type="match status" value="1"/>
</dbReference>
<evidence type="ECO:0000313" key="2">
    <source>
        <dbReference type="Proteomes" id="UP001058974"/>
    </source>
</evidence>
<evidence type="ECO:0000313" key="1">
    <source>
        <dbReference type="EMBL" id="KAI5446405.1"/>
    </source>
</evidence>
<dbReference type="EMBL" id="JAMSHJ010000001">
    <property type="protein sequence ID" value="KAI5446405.1"/>
    <property type="molecule type" value="Genomic_DNA"/>
</dbReference>
<accession>A0A9D5BMR6</accession>
<protein>
    <submittedName>
        <fullName evidence="1">Uncharacterized protein</fullName>
    </submittedName>
</protein>
<dbReference type="InterPro" id="IPR040276">
    <property type="entry name" value="At4g26450-like"/>
</dbReference>
<name>A0A9D5BMR6_PEA</name>
<comment type="caution">
    <text evidence="1">The sequence shown here is derived from an EMBL/GenBank/DDBJ whole genome shotgun (WGS) entry which is preliminary data.</text>
</comment>
<gene>
    <name evidence="1" type="ORF">KIW84_014292</name>
</gene>
<reference evidence="1 2" key="1">
    <citation type="journal article" date="2022" name="Nat. Genet.">
        <title>Improved pea reference genome and pan-genome highlight genomic features and evolutionary characteristics.</title>
        <authorList>
            <person name="Yang T."/>
            <person name="Liu R."/>
            <person name="Luo Y."/>
            <person name="Hu S."/>
            <person name="Wang D."/>
            <person name="Wang C."/>
            <person name="Pandey M.K."/>
            <person name="Ge S."/>
            <person name="Xu Q."/>
            <person name="Li N."/>
            <person name="Li G."/>
            <person name="Huang Y."/>
            <person name="Saxena R.K."/>
            <person name="Ji Y."/>
            <person name="Li M."/>
            <person name="Yan X."/>
            <person name="He Y."/>
            <person name="Liu Y."/>
            <person name="Wang X."/>
            <person name="Xiang C."/>
            <person name="Varshney R.K."/>
            <person name="Ding H."/>
            <person name="Gao S."/>
            <person name="Zong X."/>
        </authorList>
    </citation>
    <scope>NUCLEOTIDE SEQUENCE [LARGE SCALE GENOMIC DNA]</scope>
    <source>
        <strain evidence="1 2">cv. Zhongwan 6</strain>
    </source>
</reference>
<dbReference type="Gramene" id="Psat01G0429200-T1">
    <property type="protein sequence ID" value="KAI5446405.1"/>
    <property type="gene ID" value="KIW84_014292"/>
</dbReference>
<dbReference type="AlphaFoldDB" id="A0A9D5BMR6"/>
<keyword evidence="2" id="KW-1185">Reference proteome</keyword>
<dbReference type="Proteomes" id="UP001058974">
    <property type="component" value="Chromosome 1"/>
</dbReference>